<dbReference type="InterPro" id="IPR021441">
    <property type="entry name" value="DUF3090"/>
</dbReference>
<dbReference type="OrthoDB" id="156387at2"/>
<evidence type="ECO:0000313" key="1">
    <source>
        <dbReference type="EMBL" id="BAJ62491.1"/>
    </source>
</evidence>
<evidence type="ECO:0000313" key="2">
    <source>
        <dbReference type="Proteomes" id="UP000008922"/>
    </source>
</evidence>
<proteinExistence type="predicted"/>
<name>E8N0U6_ANATU</name>
<dbReference type="eggNOG" id="ENOG502ZW25">
    <property type="taxonomic scope" value="Bacteria"/>
</dbReference>
<protein>
    <recommendedName>
        <fullName evidence="3">DUF3090 domain-containing protein</fullName>
    </recommendedName>
</protein>
<dbReference type="KEGG" id="atm:ANT_04570"/>
<dbReference type="Proteomes" id="UP000008922">
    <property type="component" value="Chromosome"/>
</dbReference>
<dbReference type="AlphaFoldDB" id="E8N0U6"/>
<gene>
    <name evidence="1" type="ordered locus">ANT_04570</name>
</gene>
<evidence type="ECO:0008006" key="3">
    <source>
        <dbReference type="Google" id="ProtNLM"/>
    </source>
</evidence>
<dbReference type="Pfam" id="PF11290">
    <property type="entry name" value="DUF3090"/>
    <property type="match status" value="1"/>
</dbReference>
<dbReference type="RefSeq" id="WP_013558887.1">
    <property type="nucleotide sequence ID" value="NC_014960.1"/>
</dbReference>
<dbReference type="STRING" id="926569.ANT_04570"/>
<keyword evidence="2" id="KW-1185">Reference proteome</keyword>
<dbReference type="EMBL" id="AP012029">
    <property type="protein sequence ID" value="BAJ62491.1"/>
    <property type="molecule type" value="Genomic_DNA"/>
</dbReference>
<sequence length="183" mass="20679">MPRFELDLNPVDHITTDAIGQPGKRVFYIQGVKDDQVVTLIVEKIQIQTLALGVEEFLQEIANRFPHLSAPAAEYDESKMHITPPVDPLFRVGELALAYDSDNDRVILIARELVAEEEMGEDPASMEERAGVVRFWCTRSQIRAMARWGLEVAARGRPLCPYCGEPMDPEGHFCPKRNGHKKH</sequence>
<organism evidence="1 2">
    <name type="scientific">Anaerolinea thermophila (strain DSM 14523 / JCM 11388 / NBRC 100420 / UNI-1)</name>
    <dbReference type="NCBI Taxonomy" id="926569"/>
    <lineage>
        <taxon>Bacteria</taxon>
        <taxon>Bacillati</taxon>
        <taxon>Chloroflexota</taxon>
        <taxon>Anaerolineae</taxon>
        <taxon>Anaerolineales</taxon>
        <taxon>Anaerolineaceae</taxon>
        <taxon>Anaerolinea</taxon>
    </lineage>
</organism>
<dbReference type="NCBIfam" id="TIGR03847">
    <property type="entry name" value="conserved hypothetical protein"/>
    <property type="match status" value="1"/>
</dbReference>
<reference evidence="1 2" key="1">
    <citation type="submission" date="2010-12" db="EMBL/GenBank/DDBJ databases">
        <title>Whole genome sequence of Anaerolinea thermophila UNI-1.</title>
        <authorList>
            <person name="Narita-Yamada S."/>
            <person name="Kishi E."/>
            <person name="Watanabe Y."/>
            <person name="Takasaki K."/>
            <person name="Ankai A."/>
            <person name="Oguchi A."/>
            <person name="Fukui S."/>
            <person name="Takahashi M."/>
            <person name="Yashiro I."/>
            <person name="Hosoyama A."/>
            <person name="Sekiguchi Y."/>
            <person name="Hanada S."/>
            <person name="Fujita N."/>
        </authorList>
    </citation>
    <scope>NUCLEOTIDE SEQUENCE [LARGE SCALE GENOMIC DNA]</scope>
    <source>
        <strain evidence="2">DSM 14523 / JCM 11388 / NBRC 100420 / UNI-1</strain>
    </source>
</reference>
<accession>E8N0U6</accession>
<dbReference type="InParanoid" id="E8N0U6"/>
<dbReference type="HOGENOM" id="CLU_098984_0_0_0"/>